<sequence length="147" mass="16752">MTNTVEILKNLTQTTFDSVEGYRKAADKADSPTLIQALERRASERSKTLDTLNQALTLRGEDPIKSPSTMSQMHQTWLSITESFSNGNEAAAERVEEGEDYLVEQFRDVLEDDGNEFDSSTRMLIQSAYREVREGERFTDMLEEQFA</sequence>
<organism evidence="2 3">
    <name type="scientific">Erythrobacter ani</name>
    <dbReference type="NCBI Taxonomy" id="2827235"/>
    <lineage>
        <taxon>Bacteria</taxon>
        <taxon>Pseudomonadati</taxon>
        <taxon>Pseudomonadota</taxon>
        <taxon>Alphaproteobacteria</taxon>
        <taxon>Sphingomonadales</taxon>
        <taxon>Erythrobacteraceae</taxon>
        <taxon>Erythrobacter/Porphyrobacter group</taxon>
        <taxon>Erythrobacter</taxon>
    </lineage>
</organism>
<protein>
    <submittedName>
        <fullName evidence="2">PA2169 family four-helix-bundle protein</fullName>
    </submittedName>
</protein>
<name>A0ABS6SQZ4_9SPHN</name>
<dbReference type="EMBL" id="JAGSPB010000003">
    <property type="protein sequence ID" value="MBV7267479.1"/>
    <property type="molecule type" value="Genomic_DNA"/>
</dbReference>
<dbReference type="NCBIfam" id="TIGR02284">
    <property type="entry name" value="PA2169 family four-helix-bundle protein"/>
    <property type="match status" value="1"/>
</dbReference>
<dbReference type="InterPro" id="IPR011971">
    <property type="entry name" value="CHP02284"/>
</dbReference>
<dbReference type="RefSeq" id="WP_218317993.1">
    <property type="nucleotide sequence ID" value="NZ_JAGSPB010000003.1"/>
</dbReference>
<evidence type="ECO:0000313" key="3">
    <source>
        <dbReference type="Proteomes" id="UP000699975"/>
    </source>
</evidence>
<dbReference type="InterPro" id="IPR019052">
    <property type="entry name" value="DUF2383"/>
</dbReference>
<keyword evidence="3" id="KW-1185">Reference proteome</keyword>
<accession>A0ABS6SQZ4</accession>
<proteinExistence type="predicted"/>
<reference evidence="2 3" key="1">
    <citation type="submission" date="2021-04" db="EMBL/GenBank/DDBJ databases">
        <authorList>
            <person name="Pira H."/>
            <person name="Risdian C."/>
            <person name="Wink J."/>
        </authorList>
    </citation>
    <scope>NUCLEOTIDE SEQUENCE [LARGE SCALE GENOMIC DNA]</scope>
    <source>
        <strain evidence="2 3">WH131</strain>
    </source>
</reference>
<dbReference type="Proteomes" id="UP000699975">
    <property type="component" value="Unassembled WGS sequence"/>
</dbReference>
<feature type="domain" description="DUF2383" evidence="1">
    <location>
        <begin position="4"/>
        <end position="112"/>
    </location>
</feature>
<evidence type="ECO:0000313" key="2">
    <source>
        <dbReference type="EMBL" id="MBV7267479.1"/>
    </source>
</evidence>
<dbReference type="Pfam" id="PF09537">
    <property type="entry name" value="DUF2383"/>
    <property type="match status" value="1"/>
</dbReference>
<evidence type="ECO:0000259" key="1">
    <source>
        <dbReference type="Pfam" id="PF09537"/>
    </source>
</evidence>
<comment type="caution">
    <text evidence="2">The sequence shown here is derived from an EMBL/GenBank/DDBJ whole genome shotgun (WGS) entry which is preliminary data.</text>
</comment>
<gene>
    <name evidence="2" type="ORF">KCG45_14930</name>
</gene>